<evidence type="ECO:0000256" key="2">
    <source>
        <dbReference type="ARBA" id="ARBA00001913"/>
    </source>
</evidence>
<evidence type="ECO:0000259" key="13">
    <source>
        <dbReference type="PROSITE" id="PS50119"/>
    </source>
</evidence>
<keyword evidence="10" id="KW-0479">Metal-binding</keyword>
<name>A0A8K1FFS2_PYTOL</name>
<dbReference type="Gene3D" id="2.20.70.10">
    <property type="match status" value="1"/>
</dbReference>
<keyword evidence="10" id="KW-0863">Zinc-finger</keyword>
<dbReference type="Proteomes" id="UP000794436">
    <property type="component" value="Unassembled WGS sequence"/>
</dbReference>
<dbReference type="Pfam" id="PF00397">
    <property type="entry name" value="WW"/>
    <property type="match status" value="1"/>
</dbReference>
<dbReference type="InterPro" id="IPR004898">
    <property type="entry name" value="Pectate_lyase_PlyH/PlyE-like"/>
</dbReference>
<protein>
    <recommendedName>
        <fullName evidence="9">Probable pectate lyase F</fullName>
        <ecNumber evidence="4">4.2.2.2</ecNumber>
    </recommendedName>
</protein>
<comment type="subcellular location">
    <subcellularLocation>
        <location evidence="3">Secreted</location>
    </subcellularLocation>
</comment>
<evidence type="ECO:0000256" key="5">
    <source>
        <dbReference type="ARBA" id="ARBA00022525"/>
    </source>
</evidence>
<dbReference type="PROSITE" id="PS01159">
    <property type="entry name" value="WW_DOMAIN_1"/>
    <property type="match status" value="1"/>
</dbReference>
<dbReference type="OrthoDB" id="168235at2759"/>
<dbReference type="CDD" id="cd19757">
    <property type="entry name" value="Bbox1"/>
    <property type="match status" value="1"/>
</dbReference>
<dbReference type="PROSITE" id="PS50096">
    <property type="entry name" value="IQ"/>
    <property type="match status" value="1"/>
</dbReference>
<dbReference type="EC" id="4.2.2.2" evidence="4"/>
<evidence type="ECO:0000256" key="3">
    <source>
        <dbReference type="ARBA" id="ARBA00004613"/>
    </source>
</evidence>
<evidence type="ECO:0000256" key="11">
    <source>
        <dbReference type="SAM" id="MobiDB-lite"/>
    </source>
</evidence>
<keyword evidence="10" id="KW-0862">Zinc</keyword>
<evidence type="ECO:0000256" key="1">
    <source>
        <dbReference type="ARBA" id="ARBA00000695"/>
    </source>
</evidence>
<keyword evidence="8" id="KW-0456">Lyase</keyword>
<dbReference type="PANTHER" id="PTHR33407">
    <property type="entry name" value="PECTATE LYASE F-RELATED"/>
    <property type="match status" value="1"/>
</dbReference>
<proteinExistence type="predicted"/>
<gene>
    <name evidence="14" type="ORF">Poli38472_004348</name>
</gene>
<dbReference type="InterPro" id="IPR036020">
    <property type="entry name" value="WW_dom_sf"/>
</dbReference>
<comment type="cofactor">
    <cofactor evidence="2">
        <name>Ca(2+)</name>
        <dbReference type="ChEBI" id="CHEBI:29108"/>
    </cofactor>
</comment>
<feature type="domain" description="WW" evidence="12">
    <location>
        <begin position="277"/>
        <end position="311"/>
    </location>
</feature>
<feature type="region of interest" description="Disordered" evidence="11">
    <location>
        <begin position="112"/>
        <end position="135"/>
    </location>
</feature>
<sequence>MILSLLRRREESVIFAQQSIQVCIQHYTDAMILSSFFGDYDEQVKSRFGKGKKGERNQHQAGFPILPFIYLMVAGLKDSSKWEDTDVRDLLSVKMERSKMIALFKAVNQHASNVSKSPSKSKSSSPSKKKKPTEMFSTTEVDLAMAKSAGSTKRPLIFDEFREALQSLADLKMNHVTIWWSRFEGPEARVLAMLWQYVFVVTDVKPLAALLAAHASSVVHERAKAIQRLMLKGRDKAQGHLIRLQMLSEREMELKRNAITRVQCRIRVLLAKKQYKLKLQAQYEKYIDPDWMLPYWMNPRTGYSTWLKPRVLEDDDVSSEAIPFPTPALTLSMDCQGERECKTCSDIYCYECDDAFCNKCVAQRFHKQDKADHEVEVLQKCGLCKFQIASRKCIDCKAMKEARGGKRNGGKARQDKDKFDSDVAAAPEDDVLFCDVCFAFTHKRGALQVHKSLPLLEMCVDCLDDDEALDHEKAPPVKPFAKAAQWQCNTCFNRRICSSCATTKHPVEACGELERVSLVTMTMKQRADRIAREIAEKERADVERMKRLILEAKRERYVKKIQKFWRNQAPLLRARRIARQLRGEKDAHWQQIQQDAKTQKEFKYRAKNLVGFAPPLPTDSPVQQKLREMNALQRRQLSIRARMFGLLISEYMVLGVPLPGIARVGRGQHFIECTEDLRGWLLNRQTIRLKKLPKVKRRQKELADEPLPDFVWRHDLEKWMRDPSDTILVDIHSKEKLTERQVPLSIGFLVEPKKDGPAVAPKANKDEDEELDVEEYALFLVEYSMDPKRVVWINHSFAEQFAAWRRQKFHAYRERQAQMKAEALEKLQEAKKNEQKESPTQAPLVVDTAPVVAAATEDTTASSTWPTAAYAPETPATSSSAYYDYSGYYSQQTSWPTSSWASSPYGYDYSNAGFSGYDSTGATTVTDPSIPQLEASNEYFYADDGNAAAWEAYYQANPSATTEYFAGWNTGAEESYPYTGDYYNTETETAYQQYDATYQQQSTYEVQPSSAAYATDAYPASNYATAYDPYSETSAAYYAAGSYSTAGYEGYTTAASAATASWPWEEVFDPSTNHAYYYNHETQETSWQVPS</sequence>
<evidence type="ECO:0000256" key="7">
    <source>
        <dbReference type="ARBA" id="ARBA00022837"/>
    </source>
</evidence>
<organism evidence="14 15">
    <name type="scientific">Pythium oligandrum</name>
    <name type="common">Mycoparasitic fungus</name>
    <dbReference type="NCBI Taxonomy" id="41045"/>
    <lineage>
        <taxon>Eukaryota</taxon>
        <taxon>Sar</taxon>
        <taxon>Stramenopiles</taxon>
        <taxon>Oomycota</taxon>
        <taxon>Peronosporomycetes</taxon>
        <taxon>Pythiales</taxon>
        <taxon>Pythiaceae</taxon>
        <taxon>Pythium</taxon>
    </lineage>
</organism>
<keyword evidence="7" id="KW-0106">Calcium</keyword>
<feature type="domain" description="B box-type" evidence="13">
    <location>
        <begin position="335"/>
        <end position="378"/>
    </location>
</feature>
<dbReference type="InterPro" id="IPR001202">
    <property type="entry name" value="WW_dom"/>
</dbReference>
<evidence type="ECO:0000256" key="8">
    <source>
        <dbReference type="ARBA" id="ARBA00023239"/>
    </source>
</evidence>
<feature type="compositionally biased region" description="Low complexity" evidence="11">
    <location>
        <begin position="115"/>
        <end position="126"/>
    </location>
</feature>
<dbReference type="InterPro" id="IPR000315">
    <property type="entry name" value="Znf_B-box"/>
</dbReference>
<comment type="catalytic activity">
    <reaction evidence="1">
        <text>Eliminative cleavage of (1-&gt;4)-alpha-D-galacturonan to give oligosaccharides with 4-deoxy-alpha-D-galact-4-enuronosyl groups at their non-reducing ends.</text>
        <dbReference type="EC" id="4.2.2.2"/>
    </reaction>
</comment>
<dbReference type="PROSITE" id="PS50020">
    <property type="entry name" value="WW_DOMAIN_2"/>
    <property type="match status" value="2"/>
</dbReference>
<evidence type="ECO:0000256" key="4">
    <source>
        <dbReference type="ARBA" id="ARBA00012272"/>
    </source>
</evidence>
<reference evidence="14" key="1">
    <citation type="submission" date="2019-03" db="EMBL/GenBank/DDBJ databases">
        <title>Long read genome sequence of the mycoparasitic Pythium oligandrum ATCC 38472 isolated from sugarbeet rhizosphere.</title>
        <authorList>
            <person name="Gaulin E."/>
        </authorList>
    </citation>
    <scope>NUCLEOTIDE SEQUENCE</scope>
    <source>
        <strain evidence="14">ATCC 38472_TT</strain>
    </source>
</reference>
<evidence type="ECO:0000256" key="9">
    <source>
        <dbReference type="ARBA" id="ARBA00039895"/>
    </source>
</evidence>
<dbReference type="EMBL" id="SPLM01000109">
    <property type="protein sequence ID" value="TMW59279.1"/>
    <property type="molecule type" value="Genomic_DNA"/>
</dbReference>
<dbReference type="GO" id="GO:0005576">
    <property type="term" value="C:extracellular region"/>
    <property type="evidence" value="ECO:0007669"/>
    <property type="project" value="UniProtKB-SubCell"/>
</dbReference>
<evidence type="ECO:0000256" key="10">
    <source>
        <dbReference type="PROSITE-ProRule" id="PRU00024"/>
    </source>
</evidence>
<dbReference type="GO" id="GO:0030570">
    <property type="term" value="F:pectate lyase activity"/>
    <property type="evidence" value="ECO:0007669"/>
    <property type="project" value="UniProtKB-EC"/>
</dbReference>
<dbReference type="CDD" id="cd00201">
    <property type="entry name" value="WW"/>
    <property type="match status" value="1"/>
</dbReference>
<dbReference type="SMART" id="SM00456">
    <property type="entry name" value="WW"/>
    <property type="match status" value="2"/>
</dbReference>
<accession>A0A8K1FFS2</accession>
<keyword evidence="6" id="KW-0732">Signal</keyword>
<feature type="domain" description="WW" evidence="12">
    <location>
        <begin position="1063"/>
        <end position="1091"/>
    </location>
</feature>
<dbReference type="GO" id="GO:0045490">
    <property type="term" value="P:pectin catabolic process"/>
    <property type="evidence" value="ECO:0007669"/>
    <property type="project" value="TreeGrafter"/>
</dbReference>
<evidence type="ECO:0000313" key="14">
    <source>
        <dbReference type="EMBL" id="TMW59279.1"/>
    </source>
</evidence>
<dbReference type="PANTHER" id="PTHR33407:SF9">
    <property type="entry name" value="PECTATE LYASE F-RELATED"/>
    <property type="match status" value="1"/>
</dbReference>
<evidence type="ECO:0000259" key="12">
    <source>
        <dbReference type="PROSITE" id="PS50020"/>
    </source>
</evidence>
<keyword evidence="15" id="KW-1185">Reference proteome</keyword>
<dbReference type="PROSITE" id="PS50119">
    <property type="entry name" value="ZF_BBOX"/>
    <property type="match status" value="1"/>
</dbReference>
<evidence type="ECO:0000256" key="6">
    <source>
        <dbReference type="ARBA" id="ARBA00022729"/>
    </source>
</evidence>
<dbReference type="AlphaFoldDB" id="A0A8K1FFS2"/>
<evidence type="ECO:0000313" key="15">
    <source>
        <dbReference type="Proteomes" id="UP000794436"/>
    </source>
</evidence>
<comment type="caution">
    <text evidence="14">The sequence shown here is derived from an EMBL/GenBank/DDBJ whole genome shotgun (WGS) entry which is preliminary data.</text>
</comment>
<dbReference type="SUPFAM" id="SSF51045">
    <property type="entry name" value="WW domain"/>
    <property type="match status" value="1"/>
</dbReference>
<keyword evidence="5" id="KW-0964">Secreted</keyword>
<dbReference type="GO" id="GO:0008270">
    <property type="term" value="F:zinc ion binding"/>
    <property type="evidence" value="ECO:0007669"/>
    <property type="project" value="UniProtKB-KW"/>
</dbReference>